<dbReference type="AlphaFoldDB" id="A0A9X1TJK8"/>
<feature type="signal peptide" evidence="2">
    <location>
        <begin position="1"/>
        <end position="34"/>
    </location>
</feature>
<dbReference type="GO" id="GO:0005975">
    <property type="term" value="P:carbohydrate metabolic process"/>
    <property type="evidence" value="ECO:0007669"/>
    <property type="project" value="UniProtKB-ARBA"/>
</dbReference>
<dbReference type="SUPFAM" id="SSF50998">
    <property type="entry name" value="Quinoprotein alcohol dehydrogenase-like"/>
    <property type="match status" value="1"/>
</dbReference>
<evidence type="ECO:0000313" key="4">
    <source>
        <dbReference type="Proteomes" id="UP001139384"/>
    </source>
</evidence>
<dbReference type="EMBL" id="JAKEIP010000018">
    <property type="protein sequence ID" value="MCF1593427.1"/>
    <property type="molecule type" value="Genomic_DNA"/>
</dbReference>
<evidence type="ECO:0000256" key="2">
    <source>
        <dbReference type="SAM" id="SignalP"/>
    </source>
</evidence>
<feature type="chain" id="PRO_5040719378" evidence="2">
    <location>
        <begin position="35"/>
        <end position="515"/>
    </location>
</feature>
<keyword evidence="2" id="KW-0732">Signal</keyword>
<dbReference type="SUPFAM" id="SSF49265">
    <property type="entry name" value="Fibronectin type III"/>
    <property type="match status" value="1"/>
</dbReference>
<protein>
    <submittedName>
        <fullName evidence="3">Fibronectin type III domain-containing protein</fullName>
    </submittedName>
</protein>
<keyword evidence="4" id="KW-1185">Reference proteome</keyword>
<gene>
    <name evidence="3" type="ORF">L0P92_07585</name>
</gene>
<evidence type="ECO:0000256" key="1">
    <source>
        <dbReference type="SAM" id="MobiDB-lite"/>
    </source>
</evidence>
<evidence type="ECO:0000313" key="3">
    <source>
        <dbReference type="EMBL" id="MCF1593427.1"/>
    </source>
</evidence>
<dbReference type="InterPro" id="IPR013783">
    <property type="entry name" value="Ig-like_fold"/>
</dbReference>
<organism evidence="3 4">
    <name type="scientific">Streptomyces muensis</name>
    <dbReference type="NCBI Taxonomy" id="1077944"/>
    <lineage>
        <taxon>Bacteria</taxon>
        <taxon>Bacillati</taxon>
        <taxon>Actinomycetota</taxon>
        <taxon>Actinomycetes</taxon>
        <taxon>Kitasatosporales</taxon>
        <taxon>Streptomycetaceae</taxon>
        <taxon>Streptomyces</taxon>
    </lineage>
</organism>
<dbReference type="Gene3D" id="2.60.40.10">
    <property type="entry name" value="Immunoglobulins"/>
    <property type="match status" value="1"/>
</dbReference>
<comment type="caution">
    <text evidence="3">The sequence shown here is derived from an EMBL/GenBank/DDBJ whole genome shotgun (WGS) entry which is preliminary data.</text>
</comment>
<proteinExistence type="predicted"/>
<feature type="region of interest" description="Disordered" evidence="1">
    <location>
        <begin position="401"/>
        <end position="424"/>
    </location>
</feature>
<dbReference type="InterPro" id="IPR036116">
    <property type="entry name" value="FN3_sf"/>
</dbReference>
<reference evidence="3" key="1">
    <citation type="submission" date="2022-01" db="EMBL/GenBank/DDBJ databases">
        <title>Draft Genome Sequences of Seven Type Strains of the Genus Streptomyces.</title>
        <authorList>
            <person name="Aziz S."/>
            <person name="Coretto E."/>
            <person name="Chronakova A."/>
            <person name="Sproer C."/>
            <person name="Huber K."/>
            <person name="Nouioui I."/>
            <person name="Gross H."/>
        </authorList>
    </citation>
    <scope>NUCLEOTIDE SEQUENCE</scope>
    <source>
        <strain evidence="3">DSM 103493</strain>
    </source>
</reference>
<accession>A0A9X1TJK8</accession>
<dbReference type="InterPro" id="IPR011047">
    <property type="entry name" value="Quinoprotein_ADH-like_sf"/>
</dbReference>
<dbReference type="Proteomes" id="UP001139384">
    <property type="component" value="Unassembled WGS sequence"/>
</dbReference>
<sequence length="515" mass="54770">MRLRKSTKRGATTASAVALLAAASLITATATAAAADGDEKTLTADTLATWQTDGIVWSLEYANGVVYVGGTFNKVRPPGARPGQREVARKNFAAFDARTGRLLPCALPFSGAGNTVRALKASPGDEVLYVGGSFTRAGKTGVASAAALNTGNCTLRKDFRPTVSSFVRAIDVTDGAVFLGGDFTLVNGRERERVAALTPGGALLPFKAEIDGPVRALLAAPEFGKVIVGGNFNMVNGDLERSLVALRPVTGKTVVSYPGWLPSRSSVQALTRDATNFYVAAEGRGTGIFDGRIAGRLGSGEMVWKDTCLGATQAVAVHNGVLYSGSHAHNCRDTPGGFDEGHFRQHFLAQSVRDRHILHWFPDTDGGTGEGNGPRALKMAGQILWAGGEFTEVNGRRQQSLTRFTPGPDRGAPQEPPRLKASASRTGRVTLSWRSAWDRDDAVLKYRIYRDGKLVASPTGRSKEWNRPVMKYTDTVAPGSRHSYRIAVTDGRNTAPASKALVVTAAGSERTKAQR</sequence>
<name>A0A9X1TJK8_STRM4</name>
<dbReference type="RefSeq" id="WP_234761743.1">
    <property type="nucleotide sequence ID" value="NZ_JAKEIP010000018.1"/>
</dbReference>